<dbReference type="Gene3D" id="2.60.40.3860">
    <property type="match status" value="1"/>
</dbReference>
<name>A0AAJ2IRP3_9LACT</name>
<dbReference type="Pfam" id="PF18540">
    <property type="entry name" value="DUF5626"/>
    <property type="match status" value="1"/>
</dbReference>
<accession>A0AAJ2IRP3</accession>
<keyword evidence="1" id="KW-0812">Transmembrane</keyword>
<feature type="transmembrane region" description="Helical" evidence="1">
    <location>
        <begin position="48"/>
        <end position="71"/>
    </location>
</feature>
<dbReference type="EMBL" id="JARPXR010000004">
    <property type="protein sequence ID" value="MDT2583328.1"/>
    <property type="molecule type" value="Genomic_DNA"/>
</dbReference>
<dbReference type="InterPro" id="IPR040491">
    <property type="entry name" value="DUF5626"/>
</dbReference>
<organism evidence="3 4">
    <name type="scientific">Lactococcus petauri</name>
    <dbReference type="NCBI Taxonomy" id="1940789"/>
    <lineage>
        <taxon>Bacteria</taxon>
        <taxon>Bacillati</taxon>
        <taxon>Bacillota</taxon>
        <taxon>Bacilli</taxon>
        <taxon>Lactobacillales</taxon>
        <taxon>Streptococcaceae</taxon>
        <taxon>Lactococcus</taxon>
    </lineage>
</organism>
<sequence length="216" mass="24910">MDYQRALDDLYLKELLYREKIRRLIIHSWDVSSRRNWKKKGNIVKRTIIRLSSIVTLFLAFVLFSASIAYAEDGAGISSLVESTLVRDSTFDLEALPHEGETKTVRDKNGEETHFSVIPENSNLNRIANGKYRISACGIGWRVTYYIRVVNNRILSAYDLNYIIAMPIRSSNVKVDHSRQATVRFGFNTPIHNVLSWTGRVRVRLDNSNRIVVYNN</sequence>
<protein>
    <submittedName>
        <fullName evidence="3">DUF5626 family protein</fullName>
    </submittedName>
</protein>
<feature type="domain" description="DUF5626" evidence="2">
    <location>
        <begin position="101"/>
        <end position="211"/>
    </location>
</feature>
<evidence type="ECO:0000259" key="2">
    <source>
        <dbReference type="Pfam" id="PF18540"/>
    </source>
</evidence>
<comment type="caution">
    <text evidence="3">The sequence shown here is derived from an EMBL/GenBank/DDBJ whole genome shotgun (WGS) entry which is preliminary data.</text>
</comment>
<gene>
    <name evidence="3" type="ORF">P7D17_04275</name>
</gene>
<keyword evidence="1" id="KW-1133">Transmembrane helix</keyword>
<evidence type="ECO:0000313" key="3">
    <source>
        <dbReference type="EMBL" id="MDT2583328.1"/>
    </source>
</evidence>
<evidence type="ECO:0000313" key="4">
    <source>
        <dbReference type="Proteomes" id="UP001262817"/>
    </source>
</evidence>
<dbReference type="AlphaFoldDB" id="A0AAJ2IRP3"/>
<dbReference type="RefSeq" id="WP_019291625.1">
    <property type="nucleotide sequence ID" value="NZ_CP045924.1"/>
</dbReference>
<evidence type="ECO:0000256" key="1">
    <source>
        <dbReference type="SAM" id="Phobius"/>
    </source>
</evidence>
<dbReference type="Proteomes" id="UP001262817">
    <property type="component" value="Unassembled WGS sequence"/>
</dbReference>
<proteinExistence type="predicted"/>
<reference evidence="3" key="1">
    <citation type="submission" date="2023-03" db="EMBL/GenBank/DDBJ databases">
        <authorList>
            <person name="Shen W."/>
            <person name="Cai J."/>
        </authorList>
    </citation>
    <scope>NUCLEOTIDE SEQUENCE</scope>
    <source>
        <strain evidence="3">P86-2</strain>
    </source>
</reference>
<keyword evidence="1" id="KW-0472">Membrane</keyword>